<dbReference type="Pfam" id="PF07963">
    <property type="entry name" value="N_methyl"/>
    <property type="match status" value="1"/>
</dbReference>
<proteinExistence type="predicted"/>
<dbReference type="PROSITE" id="PS00409">
    <property type="entry name" value="PROKAR_NTER_METHYL"/>
    <property type="match status" value="1"/>
</dbReference>
<protein>
    <recommendedName>
        <fullName evidence="3">Prepilin-type N-terminal cleavage/methylation domain-containing protein</fullName>
    </recommendedName>
</protein>
<dbReference type="InterPro" id="IPR012902">
    <property type="entry name" value="N_methyl_site"/>
</dbReference>
<keyword evidence="1" id="KW-1133">Transmembrane helix</keyword>
<evidence type="ECO:0000256" key="1">
    <source>
        <dbReference type="SAM" id="Phobius"/>
    </source>
</evidence>
<accession>A0AAT9FJT4</accession>
<reference evidence="2" key="1">
    <citation type="submission" date="2024-07" db="EMBL/GenBank/DDBJ databases">
        <title>Complete genome sequence of Verrucomicrobiaceae bacterium NT6N.</title>
        <authorList>
            <person name="Huang C."/>
            <person name="Takami H."/>
            <person name="Hamasaki K."/>
        </authorList>
    </citation>
    <scope>NUCLEOTIDE SEQUENCE</scope>
    <source>
        <strain evidence="2">NT6N</strain>
    </source>
</reference>
<dbReference type="KEGG" id="osu:NT6N_12470"/>
<dbReference type="SUPFAM" id="SSF54523">
    <property type="entry name" value="Pili subunits"/>
    <property type="match status" value="1"/>
</dbReference>
<dbReference type="InterPro" id="IPR045584">
    <property type="entry name" value="Pilin-like"/>
</dbReference>
<dbReference type="AlphaFoldDB" id="A0AAT9FJT4"/>
<evidence type="ECO:0008006" key="3">
    <source>
        <dbReference type="Google" id="ProtNLM"/>
    </source>
</evidence>
<sequence>MNTKTLKSGHKGFTLIELLVAMSITVILLGVLVYMTGISMDTYRDSRNEVRASRQAKEALSTIAKDFESMVSRRDGNNYEWLYAGEETSSLKGPSQREITNTSRLIFFTGATDRYNGAIGTSNDKGGDVSAVSYRLVYRDQISDSNDEEHAVFTLYRHLVNPDEAFKLLAVEDLEQAYTSDFSENDDLSAANFLVENIYEFSVTFLIEVTVDQGGAQVTHTVRATMSPSNMTEFRLKGSKIEYSGDVEFASGSGLAQAQIENGRIVGVDISITVLSDQGLTLAKKSGISRQDLVKQHGYHYSKSITTPRP</sequence>
<evidence type="ECO:0000313" key="2">
    <source>
        <dbReference type="EMBL" id="BDS06207.1"/>
    </source>
</evidence>
<dbReference type="NCBIfam" id="TIGR02532">
    <property type="entry name" value="IV_pilin_GFxxxE"/>
    <property type="match status" value="1"/>
</dbReference>
<name>A0AAT9FJT4_9BACT</name>
<gene>
    <name evidence="2" type="ORF">NT6N_12470</name>
</gene>
<organism evidence="2">
    <name type="scientific">Oceaniferula spumae</name>
    <dbReference type="NCBI Taxonomy" id="2979115"/>
    <lineage>
        <taxon>Bacteria</taxon>
        <taxon>Pseudomonadati</taxon>
        <taxon>Verrucomicrobiota</taxon>
        <taxon>Verrucomicrobiia</taxon>
        <taxon>Verrucomicrobiales</taxon>
        <taxon>Verrucomicrobiaceae</taxon>
        <taxon>Oceaniferula</taxon>
    </lineage>
</organism>
<feature type="transmembrane region" description="Helical" evidence="1">
    <location>
        <begin position="12"/>
        <end position="35"/>
    </location>
</feature>
<dbReference type="EMBL" id="AP026866">
    <property type="protein sequence ID" value="BDS06207.1"/>
    <property type="molecule type" value="Genomic_DNA"/>
</dbReference>
<keyword evidence="1" id="KW-0812">Transmembrane</keyword>
<keyword evidence="1" id="KW-0472">Membrane</keyword>